<sequence length="75" mass="7961">MNKKTWGVICLIGPFILLMVALVGYAIFSFVLVASGFDSTMVGNTIKTILGVVGLFSMVALVPGFIVGLILLLKK</sequence>
<dbReference type="Proteomes" id="UP000034154">
    <property type="component" value="Unassembled WGS sequence"/>
</dbReference>
<evidence type="ECO:0000313" key="3">
    <source>
        <dbReference type="Proteomes" id="UP000034154"/>
    </source>
</evidence>
<organism evidence="2 3">
    <name type="scientific">Candidatus Uhrbacteria bacterium GW2011_GWF2_44_350</name>
    <dbReference type="NCBI Taxonomy" id="1619000"/>
    <lineage>
        <taxon>Bacteria</taxon>
        <taxon>Candidatus Uhriibacteriota</taxon>
    </lineage>
</organism>
<dbReference type="AlphaFoldDB" id="A0A0G1JFY6"/>
<reference evidence="2 3" key="1">
    <citation type="journal article" date="2015" name="Nature">
        <title>rRNA introns, odd ribosomes, and small enigmatic genomes across a large radiation of phyla.</title>
        <authorList>
            <person name="Brown C.T."/>
            <person name="Hug L.A."/>
            <person name="Thomas B.C."/>
            <person name="Sharon I."/>
            <person name="Castelle C.J."/>
            <person name="Singh A."/>
            <person name="Wilkins M.J."/>
            <person name="Williams K.H."/>
            <person name="Banfield J.F."/>
        </authorList>
    </citation>
    <scope>NUCLEOTIDE SEQUENCE [LARGE SCALE GENOMIC DNA]</scope>
</reference>
<comment type="caution">
    <text evidence="2">The sequence shown here is derived from an EMBL/GenBank/DDBJ whole genome shotgun (WGS) entry which is preliminary data.</text>
</comment>
<protein>
    <submittedName>
        <fullName evidence="2">Uncharacterized protein</fullName>
    </submittedName>
</protein>
<gene>
    <name evidence="2" type="ORF">UW63_C0024G0005</name>
</gene>
<proteinExistence type="predicted"/>
<keyword evidence="1" id="KW-1133">Transmembrane helix</keyword>
<evidence type="ECO:0000256" key="1">
    <source>
        <dbReference type="SAM" id="Phobius"/>
    </source>
</evidence>
<feature type="transmembrane region" description="Helical" evidence="1">
    <location>
        <begin position="12"/>
        <end position="37"/>
    </location>
</feature>
<name>A0A0G1JFY6_9BACT</name>
<evidence type="ECO:0000313" key="2">
    <source>
        <dbReference type="EMBL" id="KKT70541.1"/>
    </source>
</evidence>
<feature type="transmembrane region" description="Helical" evidence="1">
    <location>
        <begin position="49"/>
        <end position="73"/>
    </location>
</feature>
<accession>A0A0G1JFY6</accession>
<dbReference type="EMBL" id="LCJB01000024">
    <property type="protein sequence ID" value="KKT70541.1"/>
    <property type="molecule type" value="Genomic_DNA"/>
</dbReference>
<keyword evidence="1" id="KW-0472">Membrane</keyword>
<keyword evidence="1" id="KW-0812">Transmembrane</keyword>